<evidence type="ECO:0000256" key="5">
    <source>
        <dbReference type="ARBA" id="ARBA00029447"/>
    </source>
</evidence>
<dbReference type="SUPFAM" id="SSF58104">
    <property type="entry name" value="Methyl-accepting chemotaxis protein (MCP) signaling domain"/>
    <property type="match status" value="1"/>
</dbReference>
<dbReference type="SMART" id="SM00283">
    <property type="entry name" value="MA"/>
    <property type="match status" value="1"/>
</dbReference>
<dbReference type="CDD" id="cd11386">
    <property type="entry name" value="MCP_signal"/>
    <property type="match status" value="1"/>
</dbReference>
<dbReference type="SMART" id="SM00304">
    <property type="entry name" value="HAMP"/>
    <property type="match status" value="1"/>
</dbReference>
<evidence type="ECO:0000259" key="9">
    <source>
        <dbReference type="PROSITE" id="PS50111"/>
    </source>
</evidence>
<comment type="subcellular location">
    <subcellularLocation>
        <location evidence="1">Cell membrane</location>
    </subcellularLocation>
</comment>
<keyword evidence="8" id="KW-1133">Transmembrane helix</keyword>
<dbReference type="CDD" id="cd06225">
    <property type="entry name" value="HAMP"/>
    <property type="match status" value="1"/>
</dbReference>
<keyword evidence="4 6" id="KW-0807">Transducer</keyword>
<evidence type="ECO:0000256" key="7">
    <source>
        <dbReference type="SAM" id="MobiDB-lite"/>
    </source>
</evidence>
<keyword evidence="2" id="KW-1003">Cell membrane</keyword>
<reference evidence="11" key="1">
    <citation type="submission" date="2018-02" db="EMBL/GenBank/DDBJ databases">
        <authorList>
            <person name="Kim S.-K."/>
            <person name="Jung H.-I."/>
            <person name="Lee S.-W."/>
        </authorList>
    </citation>
    <scope>NUCLEOTIDE SEQUENCE</scope>
    <source>
        <strain evidence="11">SK3146</strain>
    </source>
</reference>
<dbReference type="Pfam" id="PF12729">
    <property type="entry name" value="4HB_MCP_1"/>
    <property type="match status" value="1"/>
</dbReference>
<protein>
    <submittedName>
        <fullName evidence="11">Methyl-accepting chemotaxis protein McpB</fullName>
    </submittedName>
</protein>
<dbReference type="CDD" id="cd19411">
    <property type="entry name" value="MCP2201-like_sensor"/>
    <property type="match status" value="1"/>
</dbReference>
<dbReference type="Pfam" id="PF00672">
    <property type="entry name" value="HAMP"/>
    <property type="match status" value="1"/>
</dbReference>
<dbReference type="InterPro" id="IPR024478">
    <property type="entry name" value="HlyB_4HB_MCP"/>
</dbReference>
<feature type="transmembrane region" description="Helical" evidence="8">
    <location>
        <begin position="194"/>
        <end position="216"/>
    </location>
</feature>
<dbReference type="PANTHER" id="PTHR32089">
    <property type="entry name" value="METHYL-ACCEPTING CHEMOTAXIS PROTEIN MCPB"/>
    <property type="match status" value="1"/>
</dbReference>
<dbReference type="InterPro" id="IPR047347">
    <property type="entry name" value="YvaQ-like_sensor"/>
</dbReference>
<accession>A0ABY4RM95</accession>
<evidence type="ECO:0000256" key="3">
    <source>
        <dbReference type="ARBA" id="ARBA00023136"/>
    </source>
</evidence>
<dbReference type="Gene3D" id="1.10.287.950">
    <property type="entry name" value="Methyl-accepting chemotaxis protein"/>
    <property type="match status" value="1"/>
</dbReference>
<feature type="domain" description="Methyl-accepting transducer" evidence="9">
    <location>
        <begin position="284"/>
        <end position="520"/>
    </location>
</feature>
<evidence type="ECO:0000256" key="4">
    <source>
        <dbReference type="ARBA" id="ARBA00023224"/>
    </source>
</evidence>
<reference evidence="11" key="2">
    <citation type="journal article" date="2021" name="J Anim Sci Technol">
        <title>Complete genome sequence of Paenibacillus konkukensis sp. nov. SK3146 as a potential probiotic strain.</title>
        <authorList>
            <person name="Jung H.I."/>
            <person name="Park S."/>
            <person name="Niu K.M."/>
            <person name="Lee S.W."/>
            <person name="Kothari D."/>
            <person name="Yi K.J."/>
            <person name="Kim S.K."/>
        </authorList>
    </citation>
    <scope>NUCLEOTIDE SEQUENCE</scope>
    <source>
        <strain evidence="11">SK3146</strain>
    </source>
</reference>
<dbReference type="InterPro" id="IPR003660">
    <property type="entry name" value="HAMP_dom"/>
</dbReference>
<feature type="domain" description="HAMP" evidence="10">
    <location>
        <begin position="213"/>
        <end position="265"/>
    </location>
</feature>
<organism evidence="11 12">
    <name type="scientific">Paenibacillus konkukensis</name>
    <dbReference type="NCBI Taxonomy" id="2020716"/>
    <lineage>
        <taxon>Bacteria</taxon>
        <taxon>Bacillati</taxon>
        <taxon>Bacillota</taxon>
        <taxon>Bacilli</taxon>
        <taxon>Bacillales</taxon>
        <taxon>Paenibacillaceae</taxon>
        <taxon>Paenibacillus</taxon>
    </lineage>
</organism>
<dbReference type="InterPro" id="IPR004090">
    <property type="entry name" value="Chemotax_Me-accpt_rcpt"/>
</dbReference>
<evidence type="ECO:0000256" key="1">
    <source>
        <dbReference type="ARBA" id="ARBA00004236"/>
    </source>
</evidence>
<dbReference type="PRINTS" id="PR00260">
    <property type="entry name" value="CHEMTRNSDUCR"/>
</dbReference>
<evidence type="ECO:0000256" key="8">
    <source>
        <dbReference type="SAM" id="Phobius"/>
    </source>
</evidence>
<feature type="compositionally biased region" description="Basic and acidic residues" evidence="7">
    <location>
        <begin position="592"/>
        <end position="602"/>
    </location>
</feature>
<name>A0ABY4RM95_9BACL</name>
<proteinExistence type="inferred from homology"/>
<dbReference type="Gene3D" id="6.10.340.10">
    <property type="match status" value="1"/>
</dbReference>
<evidence type="ECO:0000256" key="2">
    <source>
        <dbReference type="ARBA" id="ARBA00022475"/>
    </source>
</evidence>
<evidence type="ECO:0000313" key="11">
    <source>
        <dbReference type="EMBL" id="UQZ83581.1"/>
    </source>
</evidence>
<comment type="similarity">
    <text evidence="5">Belongs to the methyl-accepting chemotaxis (MCP) protein family.</text>
</comment>
<evidence type="ECO:0000259" key="10">
    <source>
        <dbReference type="PROSITE" id="PS50885"/>
    </source>
</evidence>
<dbReference type="Pfam" id="PF00015">
    <property type="entry name" value="MCPsignal"/>
    <property type="match status" value="1"/>
</dbReference>
<keyword evidence="8" id="KW-0812">Transmembrane</keyword>
<dbReference type="InterPro" id="IPR004089">
    <property type="entry name" value="MCPsignal_dom"/>
</dbReference>
<keyword evidence="3 8" id="KW-0472">Membrane</keyword>
<keyword evidence="12" id="KW-1185">Reference proteome</keyword>
<dbReference type="Proteomes" id="UP001057134">
    <property type="component" value="Chromosome"/>
</dbReference>
<dbReference type="PROSITE" id="PS50111">
    <property type="entry name" value="CHEMOTAXIS_TRANSDUC_2"/>
    <property type="match status" value="1"/>
</dbReference>
<evidence type="ECO:0000313" key="12">
    <source>
        <dbReference type="Proteomes" id="UP001057134"/>
    </source>
</evidence>
<feature type="transmembrane region" description="Helical" evidence="8">
    <location>
        <begin position="12"/>
        <end position="33"/>
    </location>
</feature>
<dbReference type="EMBL" id="CP027059">
    <property type="protein sequence ID" value="UQZ83581.1"/>
    <property type="molecule type" value="Genomic_DNA"/>
</dbReference>
<gene>
    <name evidence="11" type="primary">mcpB_3</name>
    <name evidence="11" type="ORF">SK3146_02768</name>
</gene>
<feature type="region of interest" description="Disordered" evidence="7">
    <location>
        <begin position="582"/>
        <end position="602"/>
    </location>
</feature>
<dbReference type="PANTHER" id="PTHR32089:SF112">
    <property type="entry name" value="LYSOZYME-LIKE PROTEIN-RELATED"/>
    <property type="match status" value="1"/>
</dbReference>
<sequence>MKWFHNLNIAVKFVGCFAAILIILMIGNGMGLLNAGNMNNNLVNLYENDLKTIKQLGEISSSFHLVNASVSSYVLLNGSDTRANAKETIAAQQQIIKDRMASIAGSPITEQEQKELELVKLLWSTYPPSIEKVLQLADQNQTEFAKSVLEKELLTKQDGIDRTIQGFIELNQQKADTRYSASLGQYQSIKWSTIIILAVSLLLSAIVGTIMTFSMLKPINRLLAAFRSMESGDLSKKAEINRRDELGQLAAGFENMRQSVASIVSQTKQSVGVLSAVARDIRQDALTTGEASQNIYGGLKEAAVMSDEQAARVSDDAVVIKEMSLGLKQVAAAIDNVSSLSSDMEQASDQGQKIVATALETMQTIQRKSEQTNAVVQTLSQHSQEIESVMITIKQIAEETNLLALNASIEAARAGEAGKGFAVVASEVRQLSENSKNAAGHVGSVIKRILESTQELARSSQASTAEMNEGYTKVSEVSAAFRQIFEWIRAMNDRVQDITATIEEMAAGSEQIDQSIKRIETYTVNFSSINQEYAEKSGQQAHLMDKVNDSAEELLNMSGELLALVNRFVTSDSEFQEHSANHDVAQAADDNQLDRHAISSEI</sequence>
<evidence type="ECO:0000256" key="6">
    <source>
        <dbReference type="PROSITE-ProRule" id="PRU00284"/>
    </source>
</evidence>
<dbReference type="PROSITE" id="PS50885">
    <property type="entry name" value="HAMP"/>
    <property type="match status" value="1"/>
</dbReference>